<protein>
    <recommendedName>
        <fullName evidence="3">Pyruvate kinase</fullName>
    </recommendedName>
</protein>
<dbReference type="Proteomes" id="UP000198729">
    <property type="component" value="Unassembled WGS sequence"/>
</dbReference>
<evidence type="ECO:0008006" key="3">
    <source>
        <dbReference type="Google" id="ProtNLM"/>
    </source>
</evidence>
<organism evidence="1 2">
    <name type="scientific">Nitrosomonas mobilis</name>
    <dbReference type="NCBI Taxonomy" id="51642"/>
    <lineage>
        <taxon>Bacteria</taxon>
        <taxon>Pseudomonadati</taxon>
        <taxon>Pseudomonadota</taxon>
        <taxon>Betaproteobacteria</taxon>
        <taxon>Nitrosomonadales</taxon>
        <taxon>Nitrosomonadaceae</taxon>
        <taxon>Nitrosomonas</taxon>
    </lineage>
</organism>
<dbReference type="EMBL" id="FMWO01000082">
    <property type="protein sequence ID" value="SCZ86747.1"/>
    <property type="molecule type" value="Genomic_DNA"/>
</dbReference>
<evidence type="ECO:0000313" key="2">
    <source>
        <dbReference type="Proteomes" id="UP000198729"/>
    </source>
</evidence>
<dbReference type="SUPFAM" id="SSF51621">
    <property type="entry name" value="Phosphoenolpyruvate/pyruvate domain"/>
    <property type="match status" value="1"/>
</dbReference>
<dbReference type="InterPro" id="IPR015813">
    <property type="entry name" value="Pyrv/PenolPyrv_kinase-like_dom"/>
</dbReference>
<dbReference type="AlphaFoldDB" id="A0A1G5SIC9"/>
<dbReference type="Gene3D" id="3.20.20.60">
    <property type="entry name" value="Phosphoenolpyruvate-binding domains"/>
    <property type="match status" value="1"/>
</dbReference>
<sequence>MDCARINCAHDDLSVWASMAQYVKQAVRETGLSCHILMDPAGPELRRAK</sequence>
<dbReference type="InterPro" id="IPR040442">
    <property type="entry name" value="Pyrv_kinase-like_dom_sf"/>
</dbReference>
<accession>A0A1G5SIC9</accession>
<dbReference type="STRING" id="51642.NSMM_710011"/>
<name>A0A1G5SIC9_9PROT</name>
<gene>
    <name evidence="1" type="ORF">NSMM_710011</name>
</gene>
<dbReference type="GO" id="GO:0003824">
    <property type="term" value="F:catalytic activity"/>
    <property type="evidence" value="ECO:0007669"/>
    <property type="project" value="InterPro"/>
</dbReference>
<keyword evidence="2" id="KW-1185">Reference proteome</keyword>
<reference evidence="1 2" key="1">
    <citation type="submission" date="2016-10" db="EMBL/GenBank/DDBJ databases">
        <authorList>
            <person name="de Groot N.N."/>
        </authorList>
    </citation>
    <scope>NUCLEOTIDE SEQUENCE [LARGE SCALE GENOMIC DNA]</scope>
    <source>
        <strain evidence="1">1</strain>
    </source>
</reference>
<evidence type="ECO:0000313" key="1">
    <source>
        <dbReference type="EMBL" id="SCZ86747.1"/>
    </source>
</evidence>
<proteinExistence type="predicted"/>